<dbReference type="EMBL" id="UFUZ01000001">
    <property type="protein sequence ID" value="SUX27438.1"/>
    <property type="molecule type" value="Genomic_DNA"/>
</dbReference>
<protein>
    <submittedName>
        <fullName evidence="1">Toxin-like outer membrane protein</fullName>
    </submittedName>
</protein>
<dbReference type="AlphaFoldDB" id="A0A381EKC8"/>
<gene>
    <name evidence="1" type="ORF">NCTC12264_01682</name>
</gene>
<sequence length="41" mass="4503">MDINEQFSFNAGVGAKQILAGKTDGKNETYLSGQVGFKYKF</sequence>
<reference evidence="1 2" key="1">
    <citation type="submission" date="2018-06" db="EMBL/GenBank/DDBJ databases">
        <authorList>
            <consortium name="Pathogen Informatics"/>
            <person name="Doyle S."/>
        </authorList>
    </citation>
    <scope>NUCLEOTIDE SEQUENCE [LARGE SCALE GENOMIC DNA]</scope>
    <source>
        <strain evidence="1 2">NCTC12264</strain>
    </source>
</reference>
<proteinExistence type="predicted"/>
<accession>A0A381EKC8</accession>
<dbReference type="Proteomes" id="UP000254161">
    <property type="component" value="Unassembled WGS sequence"/>
</dbReference>
<name>A0A381EKC8_CAMUP</name>
<evidence type="ECO:0000313" key="1">
    <source>
        <dbReference type="EMBL" id="SUX27438.1"/>
    </source>
</evidence>
<evidence type="ECO:0000313" key="2">
    <source>
        <dbReference type="Proteomes" id="UP000254161"/>
    </source>
</evidence>
<organism evidence="1 2">
    <name type="scientific">Campylobacter upsaliensis</name>
    <dbReference type="NCBI Taxonomy" id="28080"/>
    <lineage>
        <taxon>Bacteria</taxon>
        <taxon>Pseudomonadati</taxon>
        <taxon>Campylobacterota</taxon>
        <taxon>Epsilonproteobacteria</taxon>
        <taxon>Campylobacterales</taxon>
        <taxon>Campylobacteraceae</taxon>
        <taxon>Campylobacter</taxon>
    </lineage>
</organism>